<accession>A0AAE0MFR2</accession>
<reference evidence="8" key="2">
    <citation type="submission" date="2023-06" db="EMBL/GenBank/DDBJ databases">
        <authorList>
            <consortium name="Lawrence Berkeley National Laboratory"/>
            <person name="Haridas S."/>
            <person name="Hensen N."/>
            <person name="Bonometti L."/>
            <person name="Westerberg I."/>
            <person name="Brannstrom I.O."/>
            <person name="Guillou S."/>
            <person name="Cros-Aarteil S."/>
            <person name="Calhoun S."/>
            <person name="Kuo A."/>
            <person name="Mondo S."/>
            <person name="Pangilinan J."/>
            <person name="Riley R."/>
            <person name="Labutti K."/>
            <person name="Andreopoulos B."/>
            <person name="Lipzen A."/>
            <person name="Chen C."/>
            <person name="Yanf M."/>
            <person name="Daum C."/>
            <person name="Ng V."/>
            <person name="Clum A."/>
            <person name="Steindorff A."/>
            <person name="Ohm R."/>
            <person name="Martin F."/>
            <person name="Silar P."/>
            <person name="Natvig D."/>
            <person name="Lalanne C."/>
            <person name="Gautier V."/>
            <person name="Ament-Velasquez S.L."/>
            <person name="Kruys A."/>
            <person name="Hutchinson M.I."/>
            <person name="Powell A.J."/>
            <person name="Barry K."/>
            <person name="Miller A.N."/>
            <person name="Grigoriev I.V."/>
            <person name="Debuchy R."/>
            <person name="Gladieux P."/>
            <person name="Thoren M.H."/>
            <person name="Johannesson H."/>
        </authorList>
    </citation>
    <scope>NUCLEOTIDE SEQUENCE</scope>
    <source>
        <strain evidence="8">CBS 118394</strain>
    </source>
</reference>
<dbReference type="Gene3D" id="1.10.220.160">
    <property type="match status" value="1"/>
</dbReference>
<dbReference type="InterPro" id="IPR050869">
    <property type="entry name" value="H3K4_H4K5_MeTrfase"/>
</dbReference>
<organism evidence="8 9">
    <name type="scientific">Apodospora peruviana</name>
    <dbReference type="NCBI Taxonomy" id="516989"/>
    <lineage>
        <taxon>Eukaryota</taxon>
        <taxon>Fungi</taxon>
        <taxon>Dikarya</taxon>
        <taxon>Ascomycota</taxon>
        <taxon>Pezizomycotina</taxon>
        <taxon>Sordariomycetes</taxon>
        <taxon>Sordariomycetidae</taxon>
        <taxon>Sordariales</taxon>
        <taxon>Lasiosphaeriaceae</taxon>
        <taxon>Apodospora</taxon>
    </lineage>
</organism>
<dbReference type="InterPro" id="IPR046341">
    <property type="entry name" value="SET_dom_sf"/>
</dbReference>
<protein>
    <recommendedName>
        <fullName evidence="10">Suppressor of anucleate metulae protein B</fullName>
    </recommendedName>
</protein>
<keyword evidence="9" id="KW-1185">Reference proteome</keyword>
<comment type="caution">
    <text evidence="8">The sequence shown here is derived from an EMBL/GenBank/DDBJ whole genome shotgun (WGS) entry which is preliminary data.</text>
</comment>
<evidence type="ECO:0000313" key="9">
    <source>
        <dbReference type="Proteomes" id="UP001283341"/>
    </source>
</evidence>
<dbReference type="InterPro" id="IPR001214">
    <property type="entry name" value="SET_dom"/>
</dbReference>
<evidence type="ECO:0000313" key="8">
    <source>
        <dbReference type="EMBL" id="KAK3330872.1"/>
    </source>
</evidence>
<dbReference type="InterPro" id="IPR002893">
    <property type="entry name" value="Znf_MYND"/>
</dbReference>
<feature type="domain" description="MYND-type" evidence="7">
    <location>
        <begin position="57"/>
        <end position="99"/>
    </location>
</feature>
<evidence type="ECO:0000259" key="7">
    <source>
        <dbReference type="PROSITE" id="PS50865"/>
    </source>
</evidence>
<evidence type="ECO:0008006" key="10">
    <source>
        <dbReference type="Google" id="ProtNLM"/>
    </source>
</evidence>
<evidence type="ECO:0000256" key="2">
    <source>
        <dbReference type="ARBA" id="ARBA00022771"/>
    </source>
</evidence>
<evidence type="ECO:0000259" key="6">
    <source>
        <dbReference type="PROSITE" id="PS50280"/>
    </source>
</evidence>
<evidence type="ECO:0000256" key="4">
    <source>
        <dbReference type="PROSITE-ProRule" id="PRU00134"/>
    </source>
</evidence>
<dbReference type="Pfam" id="PF00856">
    <property type="entry name" value="SET"/>
    <property type="match status" value="1"/>
</dbReference>
<proteinExistence type="predicted"/>
<sequence>MAPSSAPPGTRIGTSPAPGRRDRSLLATRRFSAGSLIATFSNPLLALPDGPSMRTTCNYCLRVGGSSSLRACTACKAAVYCDATCQRAHWKTGVHKAECKMFARIRSTTGKDWLPTPVRAVAQVLLLLKTQDPAMITAFVDRQKGLEGNVDEFRKNAQDVWADYELQAMAAVVYAGLLQSKEVLNTAKEVLCRIQTNAFNRLDADTGTAGIFLDAVLAMINHSCVPNAFVGFDRRTAMLRAERNIEIGEEIEISYVDYTIPKAARQETLKLYHFQCACPRCRDNLDVYQVCKTLSTIALNRFSLQPNLSKLRDPPIDRSRISNSEVEMIYNKWHSLQATADYTKDALKIASLRWKLCKPLVDASMWAVEPLPSSILELASLCQTDDAKFAYALPLACLLATECEPVKLVAPFLPWRVKGVMMIAKLLGRIGELTATGEFAEVCPHKGLVKILSRSDQVSMCEAMLRLVVHYASMGASEDWDVLKEARELLQDIESLKGREKESYFLRTWAKDPQDPEGCEFFEVAVLKPVNELAALAVEIMDAELGDKQSLVRR</sequence>
<dbReference type="CDD" id="cd20071">
    <property type="entry name" value="SET_SMYD"/>
    <property type="match status" value="1"/>
</dbReference>
<evidence type="ECO:0000256" key="5">
    <source>
        <dbReference type="SAM" id="MobiDB-lite"/>
    </source>
</evidence>
<dbReference type="GO" id="GO:0008270">
    <property type="term" value="F:zinc ion binding"/>
    <property type="evidence" value="ECO:0007669"/>
    <property type="project" value="UniProtKB-KW"/>
</dbReference>
<dbReference type="PROSITE" id="PS50280">
    <property type="entry name" value="SET"/>
    <property type="match status" value="1"/>
</dbReference>
<dbReference type="Gene3D" id="6.10.140.2220">
    <property type="match status" value="1"/>
</dbReference>
<reference evidence="8" key="1">
    <citation type="journal article" date="2023" name="Mol. Phylogenet. Evol.">
        <title>Genome-scale phylogeny and comparative genomics of the fungal order Sordariales.</title>
        <authorList>
            <person name="Hensen N."/>
            <person name="Bonometti L."/>
            <person name="Westerberg I."/>
            <person name="Brannstrom I.O."/>
            <person name="Guillou S."/>
            <person name="Cros-Aarteil S."/>
            <person name="Calhoun S."/>
            <person name="Haridas S."/>
            <person name="Kuo A."/>
            <person name="Mondo S."/>
            <person name="Pangilinan J."/>
            <person name="Riley R."/>
            <person name="LaButti K."/>
            <person name="Andreopoulos B."/>
            <person name="Lipzen A."/>
            <person name="Chen C."/>
            <person name="Yan M."/>
            <person name="Daum C."/>
            <person name="Ng V."/>
            <person name="Clum A."/>
            <person name="Steindorff A."/>
            <person name="Ohm R.A."/>
            <person name="Martin F."/>
            <person name="Silar P."/>
            <person name="Natvig D.O."/>
            <person name="Lalanne C."/>
            <person name="Gautier V."/>
            <person name="Ament-Velasquez S.L."/>
            <person name="Kruys A."/>
            <person name="Hutchinson M.I."/>
            <person name="Powell A.J."/>
            <person name="Barry K."/>
            <person name="Miller A.N."/>
            <person name="Grigoriev I.V."/>
            <person name="Debuchy R."/>
            <person name="Gladieux P."/>
            <person name="Hiltunen Thoren M."/>
            <person name="Johannesson H."/>
        </authorList>
    </citation>
    <scope>NUCLEOTIDE SEQUENCE</scope>
    <source>
        <strain evidence="8">CBS 118394</strain>
    </source>
</reference>
<feature type="domain" description="SET" evidence="6">
    <location>
        <begin position="8"/>
        <end position="256"/>
    </location>
</feature>
<feature type="region of interest" description="Disordered" evidence="5">
    <location>
        <begin position="1"/>
        <end position="21"/>
    </location>
</feature>
<dbReference type="PROSITE" id="PS50865">
    <property type="entry name" value="ZF_MYND_2"/>
    <property type="match status" value="1"/>
</dbReference>
<keyword evidence="3" id="KW-0862">Zinc</keyword>
<evidence type="ECO:0000256" key="1">
    <source>
        <dbReference type="ARBA" id="ARBA00022723"/>
    </source>
</evidence>
<dbReference type="Gene3D" id="2.170.270.10">
    <property type="entry name" value="SET domain"/>
    <property type="match status" value="1"/>
</dbReference>
<dbReference type="PANTHER" id="PTHR12197">
    <property type="entry name" value="HISTONE-LYSINE N-METHYLTRANSFERASE SMYD"/>
    <property type="match status" value="1"/>
</dbReference>
<dbReference type="SUPFAM" id="SSF82199">
    <property type="entry name" value="SET domain"/>
    <property type="match status" value="1"/>
</dbReference>
<dbReference type="PANTHER" id="PTHR12197:SF251">
    <property type="entry name" value="EG:BACR7C10.4 PROTEIN"/>
    <property type="match status" value="1"/>
</dbReference>
<gene>
    <name evidence="8" type="ORF">B0H66DRAFT_77985</name>
</gene>
<keyword evidence="1" id="KW-0479">Metal-binding</keyword>
<evidence type="ECO:0000256" key="3">
    <source>
        <dbReference type="ARBA" id="ARBA00022833"/>
    </source>
</evidence>
<keyword evidence="2 4" id="KW-0863">Zinc-finger</keyword>
<dbReference type="Pfam" id="PF01753">
    <property type="entry name" value="zf-MYND"/>
    <property type="match status" value="1"/>
</dbReference>
<name>A0AAE0MFR2_9PEZI</name>
<dbReference type="PROSITE" id="PS01360">
    <property type="entry name" value="ZF_MYND_1"/>
    <property type="match status" value="1"/>
</dbReference>
<dbReference type="AlphaFoldDB" id="A0AAE0MFR2"/>
<dbReference type="Proteomes" id="UP001283341">
    <property type="component" value="Unassembled WGS sequence"/>
</dbReference>
<dbReference type="GO" id="GO:0005634">
    <property type="term" value="C:nucleus"/>
    <property type="evidence" value="ECO:0007669"/>
    <property type="project" value="TreeGrafter"/>
</dbReference>
<dbReference type="EMBL" id="JAUEDM010000001">
    <property type="protein sequence ID" value="KAK3330872.1"/>
    <property type="molecule type" value="Genomic_DNA"/>
</dbReference>